<evidence type="ECO:0000313" key="2">
    <source>
        <dbReference type="EMBL" id="KTC95333.1"/>
    </source>
</evidence>
<keyword evidence="2" id="KW-0269">Exonuclease</keyword>
<evidence type="ECO:0000313" key="3">
    <source>
        <dbReference type="EMBL" id="SPX61155.1"/>
    </source>
</evidence>
<reference evidence="2 4" key="1">
    <citation type="submission" date="2015-11" db="EMBL/GenBank/DDBJ databases">
        <title>Genomic analysis of 38 Legionella species identifies large and diverse effector repertoires.</title>
        <authorList>
            <person name="Burstein D."/>
            <person name="Amaro F."/>
            <person name="Zusman T."/>
            <person name="Lifshitz Z."/>
            <person name="Cohen O."/>
            <person name="Gilbert J.A."/>
            <person name="Pupko T."/>
            <person name="Shuman H.A."/>
            <person name="Segal G."/>
        </authorList>
    </citation>
    <scope>NUCLEOTIDE SEQUENCE [LARGE SCALE GENOMIC DNA]</scope>
    <source>
        <strain evidence="2 4">WO-44C</strain>
    </source>
</reference>
<dbReference type="EMBL" id="LNYB01000085">
    <property type="protein sequence ID" value="KTC95333.1"/>
    <property type="molecule type" value="Genomic_DNA"/>
</dbReference>
<proteinExistence type="predicted"/>
<evidence type="ECO:0000313" key="5">
    <source>
        <dbReference type="Proteomes" id="UP000251942"/>
    </source>
</evidence>
<dbReference type="CDD" id="cd05782">
    <property type="entry name" value="DNA_polB_like1_exo"/>
    <property type="match status" value="1"/>
</dbReference>
<name>A0A0W0TJG8_9GAMM</name>
<reference evidence="3 5" key="2">
    <citation type="submission" date="2018-06" db="EMBL/GenBank/DDBJ databases">
        <authorList>
            <consortium name="Pathogen Informatics"/>
            <person name="Doyle S."/>
        </authorList>
    </citation>
    <scope>NUCLEOTIDE SEQUENCE [LARGE SCALE GENOMIC DNA]</scope>
    <source>
        <strain evidence="3 5">NCTC12022</strain>
    </source>
</reference>
<keyword evidence="2" id="KW-0378">Hydrolase</keyword>
<dbReference type="Pfam" id="PF10108">
    <property type="entry name" value="DNA_pol_B_exo2"/>
    <property type="match status" value="1"/>
</dbReference>
<dbReference type="InterPro" id="IPR036397">
    <property type="entry name" value="RNaseH_sf"/>
</dbReference>
<dbReference type="OrthoDB" id="13288at2"/>
<dbReference type="GO" id="GO:0004527">
    <property type="term" value="F:exonuclease activity"/>
    <property type="evidence" value="ECO:0007669"/>
    <property type="project" value="UniProtKB-KW"/>
</dbReference>
<dbReference type="EMBL" id="UASS01000017">
    <property type="protein sequence ID" value="SPX61155.1"/>
    <property type="molecule type" value="Genomic_DNA"/>
</dbReference>
<accession>A0A0W0TJG8</accession>
<dbReference type="Proteomes" id="UP000054698">
    <property type="component" value="Unassembled WGS sequence"/>
</dbReference>
<dbReference type="SUPFAM" id="SSF53098">
    <property type="entry name" value="Ribonuclease H-like"/>
    <property type="match status" value="1"/>
</dbReference>
<dbReference type="AlphaFoldDB" id="A0A0W0TJG8"/>
<feature type="domain" description="Predicted 3'-5' exonuclease PolB-like" evidence="1">
    <location>
        <begin position="45"/>
        <end position="254"/>
    </location>
</feature>
<evidence type="ECO:0000259" key="1">
    <source>
        <dbReference type="Pfam" id="PF10108"/>
    </source>
</evidence>
<keyword evidence="4" id="KW-1185">Reference proteome</keyword>
<protein>
    <submittedName>
        <fullName evidence="2">3'-5' exonuclease</fullName>
    </submittedName>
</protein>
<keyword evidence="2" id="KW-0540">Nuclease</keyword>
<sequence length="256" mass="29718">MSILVFDIETIPDIKAGQKLYELEGLSDEDTASALFTLRRCKTGNDFLPHYLQKIVAISLVLNQGSQLKVWSLGDEQSDEKELIHRFFAGIEKYTPTLISWNGGGFDLPVLHYRALLHGISAPIYWETGENQQNFRWNNYLNRFHYRHLDLMDVLAAYQNKAFAPLDEIASMLGFPGKMGMSGARVWEQYLAGNLKNIRDYCETDVLNTYCVYLRFELMRGTHNQETYTKAIDNLRTYLQSEKEKPHLQEFLERMN</sequence>
<dbReference type="GO" id="GO:0003676">
    <property type="term" value="F:nucleic acid binding"/>
    <property type="evidence" value="ECO:0007669"/>
    <property type="project" value="InterPro"/>
</dbReference>
<dbReference type="InterPro" id="IPR012337">
    <property type="entry name" value="RNaseH-like_sf"/>
</dbReference>
<dbReference type="PATRIC" id="fig|453.4.peg.3269"/>
<organism evidence="2 4">
    <name type="scientific">Legionella feeleii</name>
    <dbReference type="NCBI Taxonomy" id="453"/>
    <lineage>
        <taxon>Bacteria</taxon>
        <taxon>Pseudomonadati</taxon>
        <taxon>Pseudomonadota</taxon>
        <taxon>Gammaproteobacteria</taxon>
        <taxon>Legionellales</taxon>
        <taxon>Legionellaceae</taxon>
        <taxon>Legionella</taxon>
    </lineage>
</organism>
<dbReference type="Proteomes" id="UP000251942">
    <property type="component" value="Unassembled WGS sequence"/>
</dbReference>
<dbReference type="STRING" id="453.Lfee_2997"/>
<evidence type="ECO:0000313" key="4">
    <source>
        <dbReference type="Proteomes" id="UP000054698"/>
    </source>
</evidence>
<dbReference type="RefSeq" id="WP_058447793.1">
    <property type="nucleotide sequence ID" value="NZ_CAAAHT010000004.1"/>
</dbReference>
<dbReference type="Gene3D" id="3.30.420.10">
    <property type="entry name" value="Ribonuclease H-like superfamily/Ribonuclease H"/>
    <property type="match status" value="1"/>
</dbReference>
<dbReference type="InterPro" id="IPR019288">
    <property type="entry name" value="3'-5'_exonuclease_PolB-like"/>
</dbReference>
<gene>
    <name evidence="2" type="ORF">Lfee_2997</name>
    <name evidence="3" type="ORF">NCTC12022_01894</name>
</gene>